<name>A0ABP3QVA8_9BACI</name>
<reference evidence="3" key="1">
    <citation type="journal article" date="2019" name="Int. J. Syst. Evol. Microbiol.">
        <title>The Global Catalogue of Microorganisms (GCM) 10K type strain sequencing project: providing services to taxonomists for standard genome sequencing and annotation.</title>
        <authorList>
            <consortium name="The Broad Institute Genomics Platform"/>
            <consortium name="The Broad Institute Genome Sequencing Center for Infectious Disease"/>
            <person name="Wu L."/>
            <person name="Ma J."/>
        </authorList>
    </citation>
    <scope>NUCLEOTIDE SEQUENCE [LARGE SCALE GENOMIC DNA]</scope>
    <source>
        <strain evidence="3">JCM 15395</strain>
    </source>
</reference>
<dbReference type="RefSeq" id="WP_343811420.1">
    <property type="nucleotide sequence ID" value="NZ_BAAADS010000009.1"/>
</dbReference>
<organism evidence="2 3">
    <name type="scientific">Virgibacillus siamensis</name>
    <dbReference type="NCBI Taxonomy" id="480071"/>
    <lineage>
        <taxon>Bacteria</taxon>
        <taxon>Bacillati</taxon>
        <taxon>Bacillota</taxon>
        <taxon>Bacilli</taxon>
        <taxon>Bacillales</taxon>
        <taxon>Bacillaceae</taxon>
        <taxon>Virgibacillus</taxon>
    </lineage>
</organism>
<dbReference type="PANTHER" id="PTHR41317">
    <property type="entry name" value="PD-(D_E)XK NUCLEASE FAMILY TRANSPOSASE"/>
    <property type="match status" value="1"/>
</dbReference>
<dbReference type="SUPFAM" id="SSF103657">
    <property type="entry name" value="BAR/IMD domain-like"/>
    <property type="match status" value="1"/>
</dbReference>
<dbReference type="NCBIfam" id="TIGR01784">
    <property type="entry name" value="T_den_put_tspse"/>
    <property type="match status" value="1"/>
</dbReference>
<evidence type="ECO:0000313" key="3">
    <source>
        <dbReference type="Proteomes" id="UP001500866"/>
    </source>
</evidence>
<dbReference type="Pfam" id="PF12784">
    <property type="entry name" value="PDDEXK_2"/>
    <property type="match status" value="1"/>
</dbReference>
<dbReference type="Proteomes" id="UP001500866">
    <property type="component" value="Unassembled WGS sequence"/>
</dbReference>
<dbReference type="InterPro" id="IPR027267">
    <property type="entry name" value="AH/BAR_dom_sf"/>
</dbReference>
<proteinExistence type="predicted"/>
<evidence type="ECO:0000313" key="2">
    <source>
        <dbReference type="EMBL" id="GAA0598293.1"/>
    </source>
</evidence>
<evidence type="ECO:0000256" key="1">
    <source>
        <dbReference type="SAM" id="MobiDB-lite"/>
    </source>
</evidence>
<dbReference type="EMBL" id="BAAADS010000009">
    <property type="protein sequence ID" value="GAA0598293.1"/>
    <property type="molecule type" value="Genomic_DNA"/>
</dbReference>
<comment type="caution">
    <text evidence="2">The sequence shown here is derived from an EMBL/GenBank/DDBJ whole genome shotgun (WGS) entry which is preliminary data.</text>
</comment>
<dbReference type="PANTHER" id="PTHR41317:SF1">
    <property type="entry name" value="PD-(D_E)XK NUCLEASE FAMILY TRANSPOSASE"/>
    <property type="match status" value="1"/>
</dbReference>
<protein>
    <submittedName>
        <fullName evidence="2">Rpn family recombination-promoting nuclease/putative transposase</fullName>
    </submittedName>
</protein>
<feature type="region of interest" description="Disordered" evidence="1">
    <location>
        <begin position="292"/>
        <end position="316"/>
    </location>
</feature>
<keyword evidence="3" id="KW-1185">Reference proteome</keyword>
<accession>A0ABP3QVA8</accession>
<gene>
    <name evidence="2" type="ORF">GCM10009001_13050</name>
</gene>
<sequence length="401" mass="47635">MVLTEYTAPVYVKENSCDYSKLKGGSKENGTKLLKRIPLAKLMDLKVDYAFKQLFGNEKNKDITVVFLNAILQKTGRSKIKDISFGNTDLANEYLDDKASRLDLLVVTDADEWIDVEIQFANKYDMVERSLFYWSRMYQQPLEKSMPYSQLRPVIAINILNYDLFSETENFHTSFHLYEDGEKFKLTDLMEIHFIEMGKLILDWKNDKLNPRDDILVRWLLMLGMVDRRTGKDYEDIYSELEEISMDDESLRNAFQNWEELSMTQEQRMAYEARFKRIMDEEAFRRSMEIKQQEIEESKQEMEESKQEMEESKQEMEQSERRLAKKEQEVELSKRELEKFRQELNQSHQELKQSKQVYEQNVKKEVALNLLKKGTEVRFVVESTGLPEEVVFDIQCNSEVE</sequence>
<dbReference type="InterPro" id="IPR010106">
    <property type="entry name" value="RpnA"/>
</dbReference>